<evidence type="ECO:0000313" key="2">
    <source>
        <dbReference type="Proteomes" id="UP001480082"/>
    </source>
</evidence>
<name>A0ACC6T6C3_9HYPH</name>
<evidence type="ECO:0000313" key="1">
    <source>
        <dbReference type="EMBL" id="MER9287467.1"/>
    </source>
</evidence>
<dbReference type="Proteomes" id="UP001480082">
    <property type="component" value="Unassembled WGS sequence"/>
</dbReference>
<accession>A0ACC6T6C3</accession>
<protein>
    <submittedName>
        <fullName evidence="1">Uncharacterized protein</fullName>
    </submittedName>
</protein>
<proteinExistence type="predicted"/>
<organism evidence="1 2">
    <name type="scientific">Mesorhizobium australicum</name>
    <dbReference type="NCBI Taxonomy" id="536018"/>
    <lineage>
        <taxon>Bacteria</taxon>
        <taxon>Pseudomonadati</taxon>
        <taxon>Pseudomonadota</taxon>
        <taxon>Alphaproteobacteria</taxon>
        <taxon>Hyphomicrobiales</taxon>
        <taxon>Phyllobacteriaceae</taxon>
        <taxon>Mesorhizobium</taxon>
    </lineage>
</organism>
<gene>
    <name evidence="1" type="ORF">NKI81_26580</name>
</gene>
<comment type="caution">
    <text evidence="1">The sequence shown here is derived from an EMBL/GenBank/DDBJ whole genome shotgun (WGS) entry which is preliminary data.</text>
</comment>
<sequence>MMIAEGVDGSIELFEDRILISKTGKPQLSVPLADISETRFRPAAVFSDGHLQICARETMINGMLGTIFFRPKAGDDFGKLRTAINQRIVTPAEPTAAIQDAEDVGAMRIMLSSGTWIHVDRIKLYDAAKVTEIATLQAQAAKALGPSGGMVGVFGSPSVTLAAEAATLSLISGFIASVTQKQGVEALRKAQGLYQEMLMRSGRFFDVQCISGIRLPKPGAWFADHEGYRHVHGGDDFLWVETSQGPLTVNWPHISVVRFVSVPPAIAP</sequence>
<reference evidence="1 2" key="1">
    <citation type="journal article" date="2024" name="Proc. Natl. Acad. Sci. U.S.A.">
        <title>The evolutionary genomics of adaptation to stress in wild rhizobium bacteria.</title>
        <authorList>
            <person name="Kehlet-Delgado H."/>
            <person name="Montoya A.P."/>
            <person name="Jensen K.T."/>
            <person name="Wendlandt C.E."/>
            <person name="Dexheimer C."/>
            <person name="Roberts M."/>
            <person name="Torres Martinez L."/>
            <person name="Friesen M.L."/>
            <person name="Griffitts J.S."/>
            <person name="Porter S.S."/>
        </authorList>
    </citation>
    <scope>NUCLEOTIDE SEQUENCE [LARGE SCALE GENOMIC DNA]</scope>
    <source>
        <strain evidence="1 2">M0468</strain>
    </source>
</reference>
<dbReference type="EMBL" id="JAMYRI010000021">
    <property type="protein sequence ID" value="MER9287467.1"/>
    <property type="molecule type" value="Genomic_DNA"/>
</dbReference>
<keyword evidence="2" id="KW-1185">Reference proteome</keyword>